<evidence type="ECO:0000256" key="5">
    <source>
        <dbReference type="SAM" id="SignalP"/>
    </source>
</evidence>
<dbReference type="Proteomes" id="UP001254759">
    <property type="component" value="Unassembled WGS sequence"/>
</dbReference>
<comment type="subunit">
    <text evidence="1">Monomer.</text>
</comment>
<keyword evidence="3 5" id="KW-0732">Signal</keyword>
<evidence type="ECO:0000313" key="6">
    <source>
        <dbReference type="EMBL" id="MDR6842707.1"/>
    </source>
</evidence>
<comment type="caution">
    <text evidence="6">The sequence shown here is derived from an EMBL/GenBank/DDBJ whole genome shotgun (WGS) entry which is preliminary data.</text>
</comment>
<dbReference type="Gene3D" id="2.50.20.20">
    <property type="match status" value="1"/>
</dbReference>
<evidence type="ECO:0000313" key="7">
    <source>
        <dbReference type="Proteomes" id="UP001254759"/>
    </source>
</evidence>
<dbReference type="SUPFAM" id="SSF89392">
    <property type="entry name" value="Prokaryotic lipoproteins and lipoprotein localization factors"/>
    <property type="match status" value="1"/>
</dbReference>
<dbReference type="PROSITE" id="PS51257">
    <property type="entry name" value="PROKAR_LIPOPROTEIN"/>
    <property type="match status" value="1"/>
</dbReference>
<feature type="chain" id="PRO_5046708465" evidence="5">
    <location>
        <begin position="27"/>
        <end position="219"/>
    </location>
</feature>
<evidence type="ECO:0000256" key="1">
    <source>
        <dbReference type="ARBA" id="ARBA00011245"/>
    </source>
</evidence>
<proteinExistence type="predicted"/>
<keyword evidence="7" id="KW-1185">Reference proteome</keyword>
<name>A0ABU1RV90_9GAMM</name>
<protein>
    <submittedName>
        <fullName evidence="6">Uncharacterized protein</fullName>
    </submittedName>
</protein>
<dbReference type="EMBL" id="JAVDTT010000004">
    <property type="protein sequence ID" value="MDR6842707.1"/>
    <property type="molecule type" value="Genomic_DNA"/>
</dbReference>
<organism evidence="6 7">
    <name type="scientific">Pseudoxanthomonas sacheonensis</name>
    <dbReference type="NCBI Taxonomy" id="443615"/>
    <lineage>
        <taxon>Bacteria</taxon>
        <taxon>Pseudomonadati</taxon>
        <taxon>Pseudomonadota</taxon>
        <taxon>Gammaproteobacteria</taxon>
        <taxon>Lysobacterales</taxon>
        <taxon>Lysobacteraceae</taxon>
        <taxon>Pseudoxanthomonas</taxon>
    </lineage>
</organism>
<dbReference type="RefSeq" id="WP_310095144.1">
    <property type="nucleotide sequence ID" value="NZ_JAVDTT010000004.1"/>
</dbReference>
<gene>
    <name evidence="6" type="ORF">J2W94_003012</name>
</gene>
<keyword evidence="2" id="KW-0813">Transport</keyword>
<dbReference type="InterPro" id="IPR029046">
    <property type="entry name" value="LolA/LolB/LppX"/>
</dbReference>
<feature type="signal peptide" evidence="5">
    <location>
        <begin position="1"/>
        <end position="26"/>
    </location>
</feature>
<accession>A0ABU1RV90</accession>
<reference evidence="6 7" key="1">
    <citation type="submission" date="2023-07" db="EMBL/GenBank/DDBJ databases">
        <title>Sorghum-associated microbial communities from plants grown in Nebraska, USA.</title>
        <authorList>
            <person name="Schachtman D."/>
        </authorList>
    </citation>
    <scope>NUCLEOTIDE SEQUENCE [LARGE SCALE GENOMIC DNA]</scope>
    <source>
        <strain evidence="6 7">BE107</strain>
    </source>
</reference>
<evidence type="ECO:0000256" key="2">
    <source>
        <dbReference type="ARBA" id="ARBA00022448"/>
    </source>
</evidence>
<sequence length="219" mass="23637">MTLRSIALGCLVLAVAACKPSTPAEPATAAAPANVVADTAAALNPLPSPEDEVKASMDKFLKAKSFHAVMTMEGARGMTNEMDFVAPDRYRMKMPVGTQVIIGDTMYMQADGRSMKVPLPKGTLSQWRDPLKIEENKAGLSVEALGSDSVEGQAAKKYLVRNTQPEPGQPGPNEFTFWIADDGLPLQLLHQGQAQGKPYSMTLRYSRFDDPTITIDAPQ</sequence>
<evidence type="ECO:0000256" key="4">
    <source>
        <dbReference type="ARBA" id="ARBA00022927"/>
    </source>
</evidence>
<keyword evidence="4" id="KW-0653">Protein transport</keyword>
<evidence type="ECO:0000256" key="3">
    <source>
        <dbReference type="ARBA" id="ARBA00022729"/>
    </source>
</evidence>